<dbReference type="GO" id="GO:0016020">
    <property type="term" value="C:membrane"/>
    <property type="evidence" value="ECO:0007669"/>
    <property type="project" value="InterPro"/>
</dbReference>
<dbReference type="GO" id="GO:0000155">
    <property type="term" value="F:phosphorelay sensor kinase activity"/>
    <property type="evidence" value="ECO:0007669"/>
    <property type="project" value="InterPro"/>
</dbReference>
<dbReference type="InterPro" id="IPR005467">
    <property type="entry name" value="His_kinase_dom"/>
</dbReference>
<evidence type="ECO:0000256" key="3">
    <source>
        <dbReference type="ARBA" id="ARBA00022679"/>
    </source>
</evidence>
<dbReference type="PANTHER" id="PTHR24421:SF55">
    <property type="entry name" value="SENSOR HISTIDINE KINASE YDFH"/>
    <property type="match status" value="1"/>
</dbReference>
<dbReference type="KEGG" id="cst:CLOST_1929"/>
<dbReference type="Pfam" id="PF05384">
    <property type="entry name" value="DegS"/>
    <property type="match status" value="1"/>
</dbReference>
<dbReference type="STRING" id="1511.CLOST_1929"/>
<gene>
    <name evidence="7" type="primary">degS</name>
    <name evidence="7" type="ordered locus">CLOST_1929</name>
</gene>
<organism evidence="7 8">
    <name type="scientific">Acetoanaerobium sticklandii (strain ATCC 12662 / DSM 519 / JCM 1433 / CCUG 9281 / NCIMB 10654 / HF)</name>
    <name type="common">Clostridium sticklandii</name>
    <dbReference type="NCBI Taxonomy" id="499177"/>
    <lineage>
        <taxon>Bacteria</taxon>
        <taxon>Bacillati</taxon>
        <taxon>Bacillota</taxon>
        <taxon>Clostridia</taxon>
        <taxon>Peptostreptococcales</taxon>
        <taxon>Filifactoraceae</taxon>
        <taxon>Acetoanaerobium</taxon>
    </lineage>
</organism>
<dbReference type="InterPro" id="IPR036890">
    <property type="entry name" value="HATPase_C_sf"/>
</dbReference>
<dbReference type="SMART" id="SM00387">
    <property type="entry name" value="HATPase_c"/>
    <property type="match status" value="1"/>
</dbReference>
<dbReference type="GO" id="GO:0046983">
    <property type="term" value="F:protein dimerization activity"/>
    <property type="evidence" value="ECO:0007669"/>
    <property type="project" value="InterPro"/>
</dbReference>
<dbReference type="InterPro" id="IPR050482">
    <property type="entry name" value="Sensor_HK_TwoCompSys"/>
</dbReference>
<dbReference type="Gene3D" id="3.30.565.10">
    <property type="entry name" value="Histidine kinase-like ATPase, C-terminal domain"/>
    <property type="match status" value="1"/>
</dbReference>
<keyword evidence="8" id="KW-1185">Reference proteome</keyword>
<evidence type="ECO:0000256" key="5">
    <source>
        <dbReference type="ARBA" id="ARBA00023012"/>
    </source>
</evidence>
<dbReference type="Gene3D" id="1.20.5.1930">
    <property type="match status" value="1"/>
</dbReference>
<accession>E3PT45</accession>
<dbReference type="EC" id="2.7.13.3" evidence="2"/>
<dbReference type="Pfam" id="PF02518">
    <property type="entry name" value="HATPase_c"/>
    <property type="match status" value="1"/>
</dbReference>
<dbReference type="InterPro" id="IPR011712">
    <property type="entry name" value="Sig_transdc_His_kin_sub3_dim/P"/>
</dbReference>
<sequence length="392" mass="44798">MNESGFSPKSLDKVINDVILSIQSGQEEIFNISENVLKECELILQEIEKFKLKVLVVIKEAEKLTKEEKESRQKLFLVSKNIGEYSESDIRKAYNEAKDKQVQLLLKREEEQNLIRERNQLEIRLKKNYEIVEQAESLMSKMKSVMDFLVSDLMDLGKTISNLEDKTQIGMKIIKAQEEERRRIARDVHDGPAQNIASLVIKTEIVEKLLKRGNIHIEDELKDIKSQLRAVLKEIRGIMYDLRPISLDEVGLIPTIERMAADMSYEKNIAIEVKNISDYPIINSLNKLIVYRIVQESLNNIIKHSGAKNVIIRMDIRKNSINGSVSDDGKGFNTESFTEAKDKSFGLSSMKERAEIAHGSITIKSVVGKGTKVMFSIPNEEEPNEHSKNYDS</sequence>
<dbReference type="InterPro" id="IPR008595">
    <property type="entry name" value="DegS"/>
</dbReference>
<keyword evidence="3 7" id="KW-0808">Transferase</keyword>
<feature type="domain" description="Histidine kinase" evidence="6">
    <location>
        <begin position="290"/>
        <end position="381"/>
    </location>
</feature>
<proteinExistence type="predicted"/>
<dbReference type="eggNOG" id="COG4585">
    <property type="taxonomic scope" value="Bacteria"/>
</dbReference>
<protein>
    <recommendedName>
        <fullName evidence="2">histidine kinase</fullName>
        <ecNumber evidence="2">2.7.13.3</ecNumber>
    </recommendedName>
</protein>
<evidence type="ECO:0000259" key="6">
    <source>
        <dbReference type="PROSITE" id="PS50109"/>
    </source>
</evidence>
<name>E3PT45_ACESD</name>
<dbReference type="AlphaFoldDB" id="E3PT45"/>
<reference evidence="8" key="1">
    <citation type="journal article" date="2010" name="BMC Genomics">
        <title>Clostridium sticklandii, a specialist in amino acid degradation:revisiting its metabolism through its genome sequence.</title>
        <authorList>
            <person name="Fonknechten N."/>
            <person name="Chaussonnerie S."/>
            <person name="Tricot S."/>
            <person name="Lajus A."/>
            <person name="Andreesen J.R."/>
            <person name="Perchat N."/>
            <person name="Pelletier E."/>
            <person name="Gouyvenoux M."/>
            <person name="Barbe V."/>
            <person name="Salanoubat M."/>
            <person name="Le Paslier D."/>
            <person name="Weissenbach J."/>
            <person name="Cohen G.N."/>
            <person name="Kreimeyer A."/>
        </authorList>
    </citation>
    <scope>NUCLEOTIDE SEQUENCE [LARGE SCALE GENOMIC DNA]</scope>
    <source>
        <strain evidence="8">ATCC 12662 / DSM 519 / JCM 1433 / CCUG 9281 / NCIMB 10654 / HF</strain>
    </source>
</reference>
<evidence type="ECO:0000256" key="1">
    <source>
        <dbReference type="ARBA" id="ARBA00000085"/>
    </source>
</evidence>
<dbReference type="EMBL" id="FP565809">
    <property type="protein sequence ID" value="CBH22049.1"/>
    <property type="molecule type" value="Genomic_DNA"/>
</dbReference>
<dbReference type="InterPro" id="IPR003594">
    <property type="entry name" value="HATPase_dom"/>
</dbReference>
<dbReference type="PANTHER" id="PTHR24421">
    <property type="entry name" value="NITRATE/NITRITE SENSOR PROTEIN NARX-RELATED"/>
    <property type="match status" value="1"/>
</dbReference>
<keyword evidence="4 7" id="KW-0418">Kinase</keyword>
<keyword evidence="5" id="KW-0902">Two-component regulatory system</keyword>
<dbReference type="HOGENOM" id="CLU_000445_20_0_9"/>
<dbReference type="CDD" id="cd16917">
    <property type="entry name" value="HATPase_UhpB-NarQ-NarX-like"/>
    <property type="match status" value="1"/>
</dbReference>
<dbReference type="Pfam" id="PF07730">
    <property type="entry name" value="HisKA_3"/>
    <property type="match status" value="1"/>
</dbReference>
<evidence type="ECO:0000256" key="4">
    <source>
        <dbReference type="ARBA" id="ARBA00022777"/>
    </source>
</evidence>
<dbReference type="PROSITE" id="PS50109">
    <property type="entry name" value="HIS_KIN"/>
    <property type="match status" value="1"/>
</dbReference>
<evidence type="ECO:0000313" key="8">
    <source>
        <dbReference type="Proteomes" id="UP000007041"/>
    </source>
</evidence>
<evidence type="ECO:0000256" key="2">
    <source>
        <dbReference type="ARBA" id="ARBA00012438"/>
    </source>
</evidence>
<dbReference type="SUPFAM" id="SSF55874">
    <property type="entry name" value="ATPase domain of HSP90 chaperone/DNA topoisomerase II/histidine kinase"/>
    <property type="match status" value="1"/>
</dbReference>
<comment type="catalytic activity">
    <reaction evidence="1">
        <text>ATP + protein L-histidine = ADP + protein N-phospho-L-histidine.</text>
        <dbReference type="EC" id="2.7.13.3"/>
    </reaction>
</comment>
<evidence type="ECO:0000313" key="7">
    <source>
        <dbReference type="EMBL" id="CBH22049.1"/>
    </source>
</evidence>
<dbReference type="Proteomes" id="UP000007041">
    <property type="component" value="Chromosome"/>
</dbReference>